<proteinExistence type="predicted"/>
<keyword evidence="2" id="KW-1185">Reference proteome</keyword>
<dbReference type="AlphaFoldDB" id="A0A4Y2IGC9"/>
<sequence length="98" mass="10880">MTSLSQGLGIDPLSFSVSFCHVTLPFLVVIRNRRDGTPDRNFAAQENNNEKGSRDAFLYFILCDVASEINWLKVMGSLTRWGSLLGQTNPRDSSVQDG</sequence>
<evidence type="ECO:0000313" key="1">
    <source>
        <dbReference type="EMBL" id="GBM76684.1"/>
    </source>
</evidence>
<accession>A0A4Y2IGC9</accession>
<dbReference type="Proteomes" id="UP000499080">
    <property type="component" value="Unassembled WGS sequence"/>
</dbReference>
<name>A0A4Y2IGC9_ARAVE</name>
<protein>
    <submittedName>
        <fullName evidence="1">Uncharacterized protein</fullName>
    </submittedName>
</protein>
<evidence type="ECO:0000313" key="2">
    <source>
        <dbReference type="Proteomes" id="UP000499080"/>
    </source>
</evidence>
<gene>
    <name evidence="1" type="ORF">AVEN_48806_1</name>
</gene>
<comment type="caution">
    <text evidence="1">The sequence shown here is derived from an EMBL/GenBank/DDBJ whole genome shotgun (WGS) entry which is preliminary data.</text>
</comment>
<reference evidence="1 2" key="1">
    <citation type="journal article" date="2019" name="Sci. Rep.">
        <title>Orb-weaving spider Araneus ventricosus genome elucidates the spidroin gene catalogue.</title>
        <authorList>
            <person name="Kono N."/>
            <person name="Nakamura H."/>
            <person name="Ohtoshi R."/>
            <person name="Moran D.A.P."/>
            <person name="Shinohara A."/>
            <person name="Yoshida Y."/>
            <person name="Fujiwara M."/>
            <person name="Mori M."/>
            <person name="Tomita M."/>
            <person name="Arakawa K."/>
        </authorList>
    </citation>
    <scope>NUCLEOTIDE SEQUENCE [LARGE SCALE GENOMIC DNA]</scope>
</reference>
<organism evidence="1 2">
    <name type="scientific">Araneus ventricosus</name>
    <name type="common">Orbweaver spider</name>
    <name type="synonym">Epeira ventricosa</name>
    <dbReference type="NCBI Taxonomy" id="182803"/>
    <lineage>
        <taxon>Eukaryota</taxon>
        <taxon>Metazoa</taxon>
        <taxon>Ecdysozoa</taxon>
        <taxon>Arthropoda</taxon>
        <taxon>Chelicerata</taxon>
        <taxon>Arachnida</taxon>
        <taxon>Araneae</taxon>
        <taxon>Araneomorphae</taxon>
        <taxon>Entelegynae</taxon>
        <taxon>Araneoidea</taxon>
        <taxon>Araneidae</taxon>
        <taxon>Araneus</taxon>
    </lineage>
</organism>
<dbReference type="EMBL" id="BGPR01002639">
    <property type="protein sequence ID" value="GBM76684.1"/>
    <property type="molecule type" value="Genomic_DNA"/>
</dbReference>